<dbReference type="PANTHER" id="PTHR33169">
    <property type="entry name" value="PADR-FAMILY TRANSCRIPTIONAL REGULATOR"/>
    <property type="match status" value="1"/>
</dbReference>
<evidence type="ECO:0000313" key="2">
    <source>
        <dbReference type="EMBL" id="MBP1989968.1"/>
    </source>
</evidence>
<dbReference type="SUPFAM" id="SSF46785">
    <property type="entry name" value="Winged helix' DNA-binding domain"/>
    <property type="match status" value="1"/>
</dbReference>
<name>A0ABS4IR23_9BACL</name>
<comment type="caution">
    <text evidence="2">The sequence shown here is derived from an EMBL/GenBank/DDBJ whole genome shotgun (WGS) entry which is preliminary data.</text>
</comment>
<dbReference type="Gene3D" id="1.10.10.10">
    <property type="entry name" value="Winged helix-like DNA-binding domain superfamily/Winged helix DNA-binding domain"/>
    <property type="match status" value="1"/>
</dbReference>
<dbReference type="RefSeq" id="WP_209970731.1">
    <property type="nucleotide sequence ID" value="NZ_JAGGLB010000003.1"/>
</dbReference>
<keyword evidence="3" id="KW-1185">Reference proteome</keyword>
<dbReference type="InterPro" id="IPR036388">
    <property type="entry name" value="WH-like_DNA-bd_sf"/>
</dbReference>
<dbReference type="InterPro" id="IPR052509">
    <property type="entry name" value="Metal_resp_DNA-bind_regulator"/>
</dbReference>
<dbReference type="PANTHER" id="PTHR33169:SF14">
    <property type="entry name" value="TRANSCRIPTIONAL REGULATOR RV3488"/>
    <property type="match status" value="1"/>
</dbReference>
<gene>
    <name evidence="2" type="ORF">J2Z66_001566</name>
</gene>
<sequence>MKIRKEWLKGYIDLIILSLLKTDDLYGYEMSKKMKEVSGNLFVLKEGTLYPALKRLEQKQLIEGYWSESEGAARRKYYRITPEGVDTYVSSQSEWLVLKQILESFLEVKSNEKNR</sequence>
<reference evidence="2 3" key="1">
    <citation type="submission" date="2021-03" db="EMBL/GenBank/DDBJ databases">
        <title>Genomic Encyclopedia of Type Strains, Phase IV (KMG-IV): sequencing the most valuable type-strain genomes for metagenomic binning, comparative biology and taxonomic classification.</title>
        <authorList>
            <person name="Goeker M."/>
        </authorList>
    </citation>
    <scope>NUCLEOTIDE SEQUENCE [LARGE SCALE GENOMIC DNA]</scope>
    <source>
        <strain evidence="2 3">DSM 26048</strain>
    </source>
</reference>
<evidence type="ECO:0000313" key="3">
    <source>
        <dbReference type="Proteomes" id="UP001519287"/>
    </source>
</evidence>
<dbReference type="InterPro" id="IPR036390">
    <property type="entry name" value="WH_DNA-bd_sf"/>
</dbReference>
<dbReference type="InterPro" id="IPR005149">
    <property type="entry name" value="Tscrpt_reg_PadR_N"/>
</dbReference>
<proteinExistence type="predicted"/>
<protein>
    <submittedName>
        <fullName evidence="2">PadR family transcriptional regulator PadR</fullName>
    </submittedName>
</protein>
<feature type="domain" description="Transcription regulator PadR N-terminal" evidence="1">
    <location>
        <begin position="16"/>
        <end position="85"/>
    </location>
</feature>
<dbReference type="EMBL" id="JAGGLB010000003">
    <property type="protein sequence ID" value="MBP1989968.1"/>
    <property type="molecule type" value="Genomic_DNA"/>
</dbReference>
<organism evidence="2 3">
    <name type="scientific">Paenibacillus eucommiae</name>
    <dbReference type="NCBI Taxonomy" id="1355755"/>
    <lineage>
        <taxon>Bacteria</taxon>
        <taxon>Bacillati</taxon>
        <taxon>Bacillota</taxon>
        <taxon>Bacilli</taxon>
        <taxon>Bacillales</taxon>
        <taxon>Paenibacillaceae</taxon>
        <taxon>Paenibacillus</taxon>
    </lineage>
</organism>
<evidence type="ECO:0000259" key="1">
    <source>
        <dbReference type="Pfam" id="PF03551"/>
    </source>
</evidence>
<accession>A0ABS4IR23</accession>
<dbReference type="Proteomes" id="UP001519287">
    <property type="component" value="Unassembled WGS sequence"/>
</dbReference>
<dbReference type="Pfam" id="PF03551">
    <property type="entry name" value="PadR"/>
    <property type="match status" value="1"/>
</dbReference>